<evidence type="ECO:0000259" key="3">
    <source>
        <dbReference type="Pfam" id="PF13087"/>
    </source>
</evidence>
<dbReference type="PANTHER" id="PTHR10887:SF530">
    <property type="entry name" value="SUPERFAMILY I DNA HELICASES"/>
    <property type="match status" value="1"/>
</dbReference>
<dbReference type="Pfam" id="PF13087">
    <property type="entry name" value="AAA_12"/>
    <property type="match status" value="1"/>
</dbReference>
<dbReference type="SUPFAM" id="SSF52540">
    <property type="entry name" value="P-loop containing nucleoside triphosphate hydrolases"/>
    <property type="match status" value="1"/>
</dbReference>
<dbReference type="PANTHER" id="PTHR10887">
    <property type="entry name" value="DNA2/NAM7 HELICASE FAMILY"/>
    <property type="match status" value="1"/>
</dbReference>
<sequence length="1946" mass="222370">MILWDHLFYQLNSITTMGNDNTITGTFNGTIHLEYLPCINYAMIHNHVPSCNFCELMNSDEVDWNNIKVSIDGELIKYSESILEVIPHGQNIQINNLEISPESVKLIELTEGIDTIFHLVITISGEIAHQQTFPIKLMAYDQWTGSRIMPELLATFVTPNHPILSRISVKASQFLEKWTGNSALDEYQTQDPNRVRAQVAAIYEALRSESLIYSTVPASFETSGQRIRLVDNVLTSKLGTCIDLTLLYASCLEANGIHPLLVLLKGHILVGAWLTEDIYHQTVGDDASFLLKGSANGISDIVLVETTALASSQNISFEEAATMAQRELKEENRFELFIDVYRCRLDKIRPLPQRINHNGEWQIENSGIEHENVTQRIHRLDRYEIKLEDSKDEITKQIIWERKLLDFSLRNNLINIRLGRRVIPFISFEIDHLEDHLQAGENYQILSSPTKSKIEPGETGLYDSSLWKENLEELVISELRNKKLRSYLTESELQNSLKFVYRTSRTAIEENGANSLFLVLGILKWYESPKSVKPRFAPILLLPVDIVRRGGSSGYIIRTRDEEIILNITLVELLKQQFSVNLSGLNPLPKDDSGVDVKKIFATIRTCIRNMKGWDVVEESMLGLFSFNKFVMWNDIHTNADKLKENAIIASLMENRIQWQDTTPEIDAREIDKNLEPLHFAIPVDVDSSQLEAVIESGEGKSFILHGPPGTGKSQTITNMIANALYKGKRVLFVAEKMAALSVVQNRLTKIGLDPFCLELHSNKVTKSHFLAQLQKAIEVIHIQSPAEFESTSKQLFERRKKLIDYMEALHHPHASGFSLYDCITNYLSIQGDELSIDFSLFPSITKNQLIDFCENIQELDTVFQITGHPQDHPLKGLEPYDTSIESSQKLQAGIRRFINLFTSITANRKLLSNSLGISIPDNWDGINWMGKICNQLLSIPYLNKTLLEMGGNTDLIEEWKDIILSGRKRDQLQAELGKEYAPQILGENAFALQQEWKAIELKWFLPKFFAKRSYLKKLRLYNISLQAAQIPSLLEKLNAYQKNNKIIQEQSSELSSSFGFLGRKSKEKWDDIDSILKNLPIIYNTLSEYAAIVQQPFAEVLNQFANKISIDWNAFQQSNKDTFRQLIDTSNELNTVLNEIKGLCYIQLPNNNLEVKLPVLLNTWLTHFNKIKDWGQWCIRKRELESLHLTVVINYITDKHKSGSEASNAYMKGVYHQLALKTVDADETLRLFNGLLFEEMISKYKQLTIDFQELSKKELYCRLAARIPSLTMEAASSSEIGILKRNISNGGRGTSIRRIIDQIPTLLPKLCPCMLMSPISVAQYIDLDAEKFDLVIFDEASQMPTSEAVGAIARGNALVVVGDPKQMPPTSFFSSSQVDEEEAEFDDMESILDDCISLSIPSRYLTWHYRSKHESLIAFSNSQYYNGKLYTFPSVDDRVSKVRLVQVDGTYDKGRTRSNHAEAEAIVKEILNRLRTPEVPEKSIGVVSFSQVQQNLIEDMLIEELNKYPELEEKAFQSNEPIFIKNLENVQGDERDIILFSIGYGPDRNGNVSMNFGPLNNQGGERRLNVAVSRARYEMIIFSTLRSEQIDLKRTKSKGVEGLKRFLEFAERGTSPVPAIQLQNLQQSNLITLIAQELTQRGYKVDTLVGRSNFKVDLAIVNPLQPDTYILGILCDGRNYYETKTTRDREIVQPNVLQMLHWNVMRVWSVDWFEHKENVVERIIKKLEDLKNTKVEEQPPLPIENNVLKTFSIENEPVVELVNNREREYIFADLPDIGYSTDIDTVMASSYQVKKQLQQIVKIEQPITNTLLYKRILRIWNLTRVTTRLQVFIDNLLEDAYKDPLSGDTIIYWEDEEKAKDCDFYRINSKRDILDIPILEVMSAARYAIEQQISMPTEDLKRLTSQLLGFSRKGNNLDMVTEQTIQLLIDQGIFSHANGMVSMNN</sequence>
<evidence type="ECO:0000313" key="5">
    <source>
        <dbReference type="EMBL" id="RGS38280.1"/>
    </source>
</evidence>
<dbReference type="CDD" id="cd18808">
    <property type="entry name" value="SF1_C_Upf1"/>
    <property type="match status" value="1"/>
</dbReference>
<dbReference type="Gene3D" id="3.40.50.300">
    <property type="entry name" value="P-loop containing nucleotide triphosphate hydrolases"/>
    <property type="match status" value="3"/>
</dbReference>
<dbReference type="InterPro" id="IPR011335">
    <property type="entry name" value="Restrct_endonuc-II-like"/>
</dbReference>
<dbReference type="Gene3D" id="3.10.620.30">
    <property type="match status" value="1"/>
</dbReference>
<dbReference type="InterPro" id="IPR041677">
    <property type="entry name" value="DNA2/NAM7_AAA_11"/>
</dbReference>
<dbReference type="InterPro" id="IPR049468">
    <property type="entry name" value="Restrct_endonuc-II-like_dom"/>
</dbReference>
<proteinExistence type="predicted"/>
<dbReference type="Pfam" id="PF18741">
    <property type="entry name" value="MTES_1575"/>
    <property type="match status" value="1"/>
</dbReference>
<dbReference type="InterPro" id="IPR021754">
    <property type="entry name" value="DUF3320"/>
</dbReference>
<feature type="domain" description="DNA2/NAM7 helicase-like C-terminal" evidence="3">
    <location>
        <begin position="1391"/>
        <end position="1584"/>
    </location>
</feature>
<feature type="domain" description="DUF3320" evidence="1">
    <location>
        <begin position="1793"/>
        <end position="1831"/>
    </location>
</feature>
<dbReference type="InterPro" id="IPR041679">
    <property type="entry name" value="DNA2/NAM7-like_C"/>
</dbReference>
<evidence type="ECO:0000259" key="2">
    <source>
        <dbReference type="Pfam" id="PF13086"/>
    </source>
</evidence>
<feature type="domain" description="DNA2/NAM7 helicase helicase" evidence="2">
    <location>
        <begin position="686"/>
        <end position="756"/>
    </location>
</feature>
<dbReference type="Pfam" id="PF13195">
    <property type="entry name" value="DUF4011"/>
    <property type="match status" value="1"/>
</dbReference>
<name>A0A412IKV9_9BACE</name>
<evidence type="ECO:0000259" key="4">
    <source>
        <dbReference type="Pfam" id="PF18741"/>
    </source>
</evidence>
<dbReference type="GO" id="GO:0004386">
    <property type="term" value="F:helicase activity"/>
    <property type="evidence" value="ECO:0007669"/>
    <property type="project" value="InterPro"/>
</dbReference>
<evidence type="ECO:0000259" key="1">
    <source>
        <dbReference type="Pfam" id="PF11784"/>
    </source>
</evidence>
<dbReference type="Pfam" id="PF13086">
    <property type="entry name" value="AAA_11"/>
    <property type="match status" value="2"/>
</dbReference>
<accession>A0A412IKV9</accession>
<gene>
    <name evidence="5" type="ORF">DWX97_07030</name>
</gene>
<comment type="caution">
    <text evidence="5">The sequence shown here is derived from an EMBL/GenBank/DDBJ whole genome shotgun (WGS) entry which is preliminary data.</text>
</comment>
<feature type="domain" description="DNA2/NAM7 helicase helicase" evidence="2">
    <location>
        <begin position="1330"/>
        <end position="1372"/>
    </location>
</feature>
<dbReference type="InterPro" id="IPR027417">
    <property type="entry name" value="P-loop_NTPase"/>
</dbReference>
<feature type="domain" description="Restriction endonuclease type II-like" evidence="4">
    <location>
        <begin position="1635"/>
        <end position="1728"/>
    </location>
</feature>
<organism evidence="5 6">
    <name type="scientific">Bacteroides cellulosilyticus</name>
    <dbReference type="NCBI Taxonomy" id="246787"/>
    <lineage>
        <taxon>Bacteria</taxon>
        <taxon>Pseudomonadati</taxon>
        <taxon>Bacteroidota</taxon>
        <taxon>Bacteroidia</taxon>
        <taxon>Bacteroidales</taxon>
        <taxon>Bacteroidaceae</taxon>
        <taxon>Bacteroides</taxon>
    </lineage>
</organism>
<dbReference type="SUPFAM" id="SSF52980">
    <property type="entry name" value="Restriction endonuclease-like"/>
    <property type="match status" value="1"/>
</dbReference>
<dbReference type="EMBL" id="QRVJ01000004">
    <property type="protein sequence ID" value="RGS38280.1"/>
    <property type="molecule type" value="Genomic_DNA"/>
</dbReference>
<protein>
    <submittedName>
        <fullName evidence="5">DUF3320 domain-containing protein</fullName>
    </submittedName>
</protein>
<reference evidence="5 6" key="1">
    <citation type="submission" date="2018-08" db="EMBL/GenBank/DDBJ databases">
        <title>A genome reference for cultivated species of the human gut microbiota.</title>
        <authorList>
            <person name="Zou Y."/>
            <person name="Xue W."/>
            <person name="Luo G."/>
        </authorList>
    </citation>
    <scope>NUCLEOTIDE SEQUENCE [LARGE SCALE GENOMIC DNA]</scope>
    <source>
        <strain evidence="5 6">AF22-3AC</strain>
    </source>
</reference>
<evidence type="ECO:0000313" key="6">
    <source>
        <dbReference type="Proteomes" id="UP000283341"/>
    </source>
</evidence>
<dbReference type="InterPro" id="IPR045055">
    <property type="entry name" value="DNA2/NAM7-like"/>
</dbReference>
<dbReference type="Gene3D" id="3.40.960.10">
    <property type="entry name" value="VSR Endonuclease"/>
    <property type="match status" value="1"/>
</dbReference>
<dbReference type="Pfam" id="PF11784">
    <property type="entry name" value="DUF3320"/>
    <property type="match status" value="1"/>
</dbReference>
<dbReference type="InterPro" id="IPR047187">
    <property type="entry name" value="SF1_C_Upf1"/>
</dbReference>
<dbReference type="InterPro" id="IPR025103">
    <property type="entry name" value="DUF4011"/>
</dbReference>
<dbReference type="FunFam" id="3.40.50.300:FF:002063">
    <property type="entry name" value="DNA helicase related protein"/>
    <property type="match status" value="1"/>
</dbReference>
<dbReference type="Proteomes" id="UP000283341">
    <property type="component" value="Unassembled WGS sequence"/>
</dbReference>